<dbReference type="InterPro" id="IPR001890">
    <property type="entry name" value="RNA-binding_CRM"/>
</dbReference>
<accession>A0A498CYD0</accession>
<organism evidence="4 5">
    <name type="scientific">Anaerotruncus massiliensis</name>
    <name type="common">ex Liu et al. 2021</name>
    <dbReference type="NCBI Taxonomy" id="2321404"/>
    <lineage>
        <taxon>Bacteria</taxon>
        <taxon>Bacillati</taxon>
        <taxon>Bacillota</taxon>
        <taxon>Clostridia</taxon>
        <taxon>Eubacteriales</taxon>
        <taxon>Oscillospiraceae</taxon>
        <taxon>Anaerotruncus</taxon>
    </lineage>
</organism>
<dbReference type="PANTHER" id="PTHR40065:SF3">
    <property type="entry name" value="RNA-BINDING PROTEIN YHBY"/>
    <property type="match status" value="1"/>
</dbReference>
<dbReference type="SUPFAM" id="SSF75471">
    <property type="entry name" value="YhbY-like"/>
    <property type="match status" value="1"/>
</dbReference>
<dbReference type="Gene3D" id="3.30.110.60">
    <property type="entry name" value="YhbY-like"/>
    <property type="match status" value="1"/>
</dbReference>
<dbReference type="Proteomes" id="UP000276301">
    <property type="component" value="Unassembled WGS sequence"/>
</dbReference>
<evidence type="ECO:0000259" key="3">
    <source>
        <dbReference type="PROSITE" id="PS51295"/>
    </source>
</evidence>
<dbReference type="Pfam" id="PF01985">
    <property type="entry name" value="CRS1_YhbY"/>
    <property type="match status" value="1"/>
</dbReference>
<dbReference type="InterPro" id="IPR051925">
    <property type="entry name" value="RNA-binding_domain"/>
</dbReference>
<protein>
    <submittedName>
        <fullName evidence="4">YhbY family RNA-binding protein</fullName>
    </submittedName>
</protein>
<sequence>MLTSKQRAKLRGIASTGETILQVGKGGVAEALVKQVDDALTARELIKLRVLETSPAPVREVAQQLAEATGSEVVQVIGMKLVLYRRNPEKPVIDLG</sequence>
<dbReference type="AlphaFoldDB" id="A0A498CYD0"/>
<dbReference type="PROSITE" id="PS51295">
    <property type="entry name" value="CRM"/>
    <property type="match status" value="1"/>
</dbReference>
<reference evidence="4 5" key="1">
    <citation type="submission" date="2018-10" db="EMBL/GenBank/DDBJ databases">
        <title>Anaerotruncus faecis sp. nov., isolated from human feces.</title>
        <authorList>
            <person name="Wang Y.-J."/>
        </authorList>
    </citation>
    <scope>NUCLEOTIDE SEQUENCE [LARGE SCALE GENOMIC DNA]</scope>
    <source>
        <strain evidence="4 5">22A2-44</strain>
    </source>
</reference>
<keyword evidence="1 2" id="KW-0694">RNA-binding</keyword>
<keyword evidence="5" id="KW-1185">Reference proteome</keyword>
<dbReference type="InterPro" id="IPR035920">
    <property type="entry name" value="YhbY-like_sf"/>
</dbReference>
<dbReference type="EMBL" id="RCHT01000001">
    <property type="protein sequence ID" value="RLL14633.1"/>
    <property type="molecule type" value="Genomic_DNA"/>
</dbReference>
<name>A0A498CYD0_9FIRM</name>
<dbReference type="SMART" id="SM01103">
    <property type="entry name" value="CRS1_YhbY"/>
    <property type="match status" value="1"/>
</dbReference>
<dbReference type="RefSeq" id="WP_101550893.1">
    <property type="nucleotide sequence ID" value="NZ_DBFNFR010000081.1"/>
</dbReference>
<gene>
    <name evidence="4" type="ORF">D4A47_01235</name>
</gene>
<proteinExistence type="predicted"/>
<dbReference type="GO" id="GO:0003723">
    <property type="term" value="F:RNA binding"/>
    <property type="evidence" value="ECO:0007669"/>
    <property type="project" value="UniProtKB-UniRule"/>
</dbReference>
<evidence type="ECO:0000313" key="5">
    <source>
        <dbReference type="Proteomes" id="UP000276301"/>
    </source>
</evidence>
<evidence type="ECO:0000256" key="1">
    <source>
        <dbReference type="ARBA" id="ARBA00022884"/>
    </source>
</evidence>
<evidence type="ECO:0000313" key="4">
    <source>
        <dbReference type="EMBL" id="RLL14633.1"/>
    </source>
</evidence>
<evidence type="ECO:0000256" key="2">
    <source>
        <dbReference type="PROSITE-ProRule" id="PRU00626"/>
    </source>
</evidence>
<comment type="caution">
    <text evidence="4">The sequence shown here is derived from an EMBL/GenBank/DDBJ whole genome shotgun (WGS) entry which is preliminary data.</text>
</comment>
<feature type="domain" description="CRM" evidence="3">
    <location>
        <begin position="1"/>
        <end position="96"/>
    </location>
</feature>
<dbReference type="PANTHER" id="PTHR40065">
    <property type="entry name" value="RNA-BINDING PROTEIN YHBY"/>
    <property type="match status" value="1"/>
</dbReference>